<feature type="non-terminal residue" evidence="2">
    <location>
        <position position="1"/>
    </location>
</feature>
<protein>
    <recommendedName>
        <fullName evidence="1">AMP-dependent synthetase/ligase domain-containing protein</fullName>
    </recommendedName>
</protein>
<comment type="caution">
    <text evidence="2">The sequence shown here is derived from an EMBL/GenBank/DDBJ whole genome shotgun (WGS) entry which is preliminary data.</text>
</comment>
<gene>
    <name evidence="2" type="ORF">OFUS_LOCUS8941</name>
</gene>
<organism evidence="2 3">
    <name type="scientific">Owenia fusiformis</name>
    <name type="common">Polychaete worm</name>
    <dbReference type="NCBI Taxonomy" id="6347"/>
    <lineage>
        <taxon>Eukaryota</taxon>
        <taxon>Metazoa</taxon>
        <taxon>Spiralia</taxon>
        <taxon>Lophotrochozoa</taxon>
        <taxon>Annelida</taxon>
        <taxon>Polychaeta</taxon>
        <taxon>Sedentaria</taxon>
        <taxon>Canalipalpata</taxon>
        <taxon>Sabellida</taxon>
        <taxon>Oweniida</taxon>
        <taxon>Oweniidae</taxon>
        <taxon>Owenia</taxon>
    </lineage>
</organism>
<keyword evidence="3" id="KW-1185">Reference proteome</keyword>
<dbReference type="InterPro" id="IPR000873">
    <property type="entry name" value="AMP-dep_synth/lig_dom"/>
</dbReference>
<dbReference type="Pfam" id="PF00501">
    <property type="entry name" value="AMP-binding"/>
    <property type="match status" value="1"/>
</dbReference>
<dbReference type="EMBL" id="CAIIXF020000005">
    <property type="protein sequence ID" value="CAH1782498.1"/>
    <property type="molecule type" value="Genomic_DNA"/>
</dbReference>
<dbReference type="AlphaFoldDB" id="A0A8S4NLL7"/>
<proteinExistence type="predicted"/>
<dbReference type="Proteomes" id="UP000749559">
    <property type="component" value="Unassembled WGS sequence"/>
</dbReference>
<accession>A0A8S4NLL7</accession>
<dbReference type="PANTHER" id="PTHR42814:SF3">
    <property type="entry name" value="BETA-N-ACETYLHEXOSAMINIDASE"/>
    <property type="match status" value="1"/>
</dbReference>
<dbReference type="InterPro" id="IPR020845">
    <property type="entry name" value="AMP-binding_CS"/>
</dbReference>
<name>A0A8S4NLL7_OWEFU</name>
<dbReference type="SUPFAM" id="SSF56801">
    <property type="entry name" value="Acetyl-CoA synthetase-like"/>
    <property type="match status" value="1"/>
</dbReference>
<feature type="domain" description="AMP-dependent synthetase/ligase" evidence="1">
    <location>
        <begin position="29"/>
        <end position="247"/>
    </location>
</feature>
<evidence type="ECO:0000313" key="2">
    <source>
        <dbReference type="EMBL" id="CAH1782498.1"/>
    </source>
</evidence>
<evidence type="ECO:0000259" key="1">
    <source>
        <dbReference type="Pfam" id="PF00501"/>
    </source>
</evidence>
<dbReference type="OrthoDB" id="10253869at2759"/>
<dbReference type="PANTHER" id="PTHR42814">
    <property type="entry name" value="AMP-BINDING DOMAIN-CONTAINING PROTEIN"/>
    <property type="match status" value="1"/>
</dbReference>
<dbReference type="InterPro" id="IPR042099">
    <property type="entry name" value="ANL_N_sf"/>
</dbReference>
<reference evidence="2" key="1">
    <citation type="submission" date="2022-03" db="EMBL/GenBank/DDBJ databases">
        <authorList>
            <person name="Martin C."/>
        </authorList>
    </citation>
    <scope>NUCLEOTIDE SEQUENCE</scope>
</reference>
<evidence type="ECO:0000313" key="3">
    <source>
        <dbReference type="Proteomes" id="UP000749559"/>
    </source>
</evidence>
<sequence length="247" mass="27094">MIADDVPKGGVNFPNLLKEKSDKEKLGILSCNDNVSMDDAVWINLTSGSTGKPKYCPLSHRCFIHMAKASQMRIGLPKGSIMFNDRPMSWMGGVGSFAIALAAETTIVTIDAKQTVQNSGPETFLQIIQEEKVTYTVLMPYLMYDIMNMETAKRASYNMSKLKSVMTGGQRIDPNLIENIKKMLGVGIVIGYGLTEGGFISSIFPIADFTKQHLTVGYGSPNVEISIRDKDNKILPINTQGEICTRG</sequence>
<dbReference type="Gene3D" id="3.40.50.12780">
    <property type="entry name" value="N-terminal domain of ligase-like"/>
    <property type="match status" value="1"/>
</dbReference>
<dbReference type="PROSITE" id="PS00455">
    <property type="entry name" value="AMP_BINDING"/>
    <property type="match status" value="1"/>
</dbReference>